<evidence type="ECO:0000256" key="10">
    <source>
        <dbReference type="ARBA" id="ARBA00022679"/>
    </source>
</evidence>
<dbReference type="NCBIfam" id="NF002636">
    <property type="entry name" value="PRK02304.1-5"/>
    <property type="match status" value="1"/>
</dbReference>
<dbReference type="GO" id="GO:0044209">
    <property type="term" value="P:AMP salvage"/>
    <property type="evidence" value="ECO:0007669"/>
    <property type="project" value="UniProtKB-UniPathway"/>
</dbReference>
<reference evidence="14" key="4">
    <citation type="journal article" date="2015" name="G3 (Bethesda)">
        <title>Genome sequences of three phytopathogenic species of the Magnaporthaceae family of fungi.</title>
        <authorList>
            <person name="Okagaki L.H."/>
            <person name="Nunes C.C."/>
            <person name="Sailsbery J."/>
            <person name="Clay B."/>
            <person name="Brown D."/>
            <person name="John T."/>
            <person name="Oh Y."/>
            <person name="Young N."/>
            <person name="Fitzgerald M."/>
            <person name="Haas B.J."/>
            <person name="Zeng Q."/>
            <person name="Young S."/>
            <person name="Adiconis X."/>
            <person name="Fan L."/>
            <person name="Levin J.Z."/>
            <person name="Mitchell T.K."/>
            <person name="Okubara P.A."/>
            <person name="Farman M.L."/>
            <person name="Kohn L.M."/>
            <person name="Birren B."/>
            <person name="Ma L.-J."/>
            <person name="Dean R.A."/>
        </authorList>
    </citation>
    <scope>NUCLEOTIDE SEQUENCE</scope>
    <source>
        <strain evidence="14">R3-111a-1</strain>
    </source>
</reference>
<comment type="catalytic activity">
    <reaction evidence="1">
        <text>AMP + diphosphate = 5-phospho-alpha-D-ribose 1-diphosphate + adenine</text>
        <dbReference type="Rhea" id="RHEA:16609"/>
        <dbReference type="ChEBI" id="CHEBI:16708"/>
        <dbReference type="ChEBI" id="CHEBI:33019"/>
        <dbReference type="ChEBI" id="CHEBI:58017"/>
        <dbReference type="ChEBI" id="CHEBI:456215"/>
        <dbReference type="EC" id="2.4.2.7"/>
    </reaction>
</comment>
<evidence type="ECO:0000256" key="5">
    <source>
        <dbReference type="ARBA" id="ARBA00008391"/>
    </source>
</evidence>
<evidence type="ECO:0000313" key="15">
    <source>
        <dbReference type="Proteomes" id="UP000006039"/>
    </source>
</evidence>
<dbReference type="InterPro" id="IPR005764">
    <property type="entry name" value="Ade_phspho_trans"/>
</dbReference>
<evidence type="ECO:0000259" key="12">
    <source>
        <dbReference type="Pfam" id="PF00156"/>
    </source>
</evidence>
<comment type="function">
    <text evidence="2">Catalyzes a salvage reaction resulting in the formation of AMP, that is energically less costly than de novo synthesis.</text>
</comment>
<keyword evidence="11" id="KW-0660">Purine salvage</keyword>
<dbReference type="GO" id="GO:0003999">
    <property type="term" value="F:adenine phosphoribosyltransferase activity"/>
    <property type="evidence" value="ECO:0007669"/>
    <property type="project" value="UniProtKB-EC"/>
</dbReference>
<keyword evidence="9" id="KW-0328">Glycosyltransferase</keyword>
<evidence type="ECO:0000256" key="6">
    <source>
        <dbReference type="ARBA" id="ARBA00011738"/>
    </source>
</evidence>
<dbReference type="InterPro" id="IPR029057">
    <property type="entry name" value="PRTase-like"/>
</dbReference>
<dbReference type="STRING" id="644352.J3NGG4"/>
<dbReference type="Proteomes" id="UP000006039">
    <property type="component" value="Unassembled WGS sequence"/>
</dbReference>
<reference evidence="13" key="2">
    <citation type="submission" date="2010-07" db="EMBL/GenBank/DDBJ databases">
        <authorList>
            <consortium name="The Broad Institute Genome Sequencing Platform"/>
            <consortium name="Broad Institute Genome Sequencing Center for Infectious Disease"/>
            <person name="Ma L.-J."/>
            <person name="Dead R."/>
            <person name="Young S."/>
            <person name="Zeng Q."/>
            <person name="Koehrsen M."/>
            <person name="Alvarado L."/>
            <person name="Berlin A."/>
            <person name="Chapman S.B."/>
            <person name="Chen Z."/>
            <person name="Freedman E."/>
            <person name="Gellesch M."/>
            <person name="Goldberg J."/>
            <person name="Griggs A."/>
            <person name="Gujja S."/>
            <person name="Heilman E.R."/>
            <person name="Heiman D."/>
            <person name="Hepburn T."/>
            <person name="Howarth C."/>
            <person name="Jen D."/>
            <person name="Larson L."/>
            <person name="Mehta T."/>
            <person name="Neiman D."/>
            <person name="Pearson M."/>
            <person name="Roberts A."/>
            <person name="Saif S."/>
            <person name="Shea T."/>
            <person name="Shenoy N."/>
            <person name="Sisk P."/>
            <person name="Stolte C."/>
            <person name="Sykes S."/>
            <person name="Walk T."/>
            <person name="White J."/>
            <person name="Yandava C."/>
            <person name="Haas B."/>
            <person name="Nusbaum C."/>
            <person name="Birren B."/>
        </authorList>
    </citation>
    <scope>NUCLEOTIDE SEQUENCE</scope>
    <source>
        <strain evidence="13">R3-111a-1</strain>
    </source>
</reference>
<dbReference type="PANTHER" id="PTHR32315">
    <property type="entry name" value="ADENINE PHOSPHORIBOSYLTRANSFERASE"/>
    <property type="match status" value="1"/>
</dbReference>
<dbReference type="GeneID" id="20340812"/>
<evidence type="ECO:0000256" key="8">
    <source>
        <dbReference type="ARBA" id="ARBA00022490"/>
    </source>
</evidence>
<reference evidence="15" key="1">
    <citation type="submission" date="2010-07" db="EMBL/GenBank/DDBJ databases">
        <title>The genome sequence of Gaeumannomyces graminis var. tritici strain R3-111a-1.</title>
        <authorList>
            <consortium name="The Broad Institute Genome Sequencing Platform"/>
            <person name="Ma L.-J."/>
            <person name="Dead R."/>
            <person name="Young S."/>
            <person name="Zeng Q."/>
            <person name="Koehrsen M."/>
            <person name="Alvarado L."/>
            <person name="Berlin A."/>
            <person name="Chapman S.B."/>
            <person name="Chen Z."/>
            <person name="Freedman E."/>
            <person name="Gellesch M."/>
            <person name="Goldberg J."/>
            <person name="Griggs A."/>
            <person name="Gujja S."/>
            <person name="Heilman E.R."/>
            <person name="Heiman D."/>
            <person name="Hepburn T."/>
            <person name="Howarth C."/>
            <person name="Jen D."/>
            <person name="Larson L."/>
            <person name="Mehta T."/>
            <person name="Neiman D."/>
            <person name="Pearson M."/>
            <person name="Roberts A."/>
            <person name="Saif S."/>
            <person name="Shea T."/>
            <person name="Shenoy N."/>
            <person name="Sisk P."/>
            <person name="Stolte C."/>
            <person name="Sykes S."/>
            <person name="Walk T."/>
            <person name="White J."/>
            <person name="Yandava C."/>
            <person name="Haas B."/>
            <person name="Nusbaum C."/>
            <person name="Birren B."/>
        </authorList>
    </citation>
    <scope>NUCLEOTIDE SEQUENCE [LARGE SCALE GENOMIC DNA]</scope>
    <source>
        <strain evidence="15">R3-111a-1</strain>
    </source>
</reference>
<reference evidence="14" key="5">
    <citation type="submission" date="2018-04" db="UniProtKB">
        <authorList>
            <consortium name="EnsemblFungi"/>
        </authorList>
    </citation>
    <scope>IDENTIFICATION</scope>
    <source>
        <strain evidence="14">R3-111a-1</strain>
    </source>
</reference>
<comment type="subunit">
    <text evidence="6">Homodimer.</text>
</comment>
<dbReference type="HAMAP" id="MF_00004">
    <property type="entry name" value="Aden_phosphoribosyltr"/>
    <property type="match status" value="1"/>
</dbReference>
<gene>
    <name evidence="14" type="primary">20340812</name>
    <name evidence="13" type="ORF">GGTG_00354</name>
</gene>
<accession>J3NGG4</accession>
<dbReference type="EMBL" id="GL385395">
    <property type="protein sequence ID" value="EJT80354.1"/>
    <property type="molecule type" value="Genomic_DNA"/>
</dbReference>
<evidence type="ECO:0000256" key="7">
    <source>
        <dbReference type="ARBA" id="ARBA00011893"/>
    </source>
</evidence>
<dbReference type="GO" id="GO:0016208">
    <property type="term" value="F:AMP binding"/>
    <property type="evidence" value="ECO:0007669"/>
    <property type="project" value="TreeGrafter"/>
</dbReference>
<keyword evidence="8" id="KW-0963">Cytoplasm</keyword>
<dbReference type="AlphaFoldDB" id="J3NGG4"/>
<comment type="pathway">
    <text evidence="4">Purine metabolism; AMP biosynthesis via salvage pathway; AMP from adenine: step 1/1.</text>
</comment>
<dbReference type="GO" id="GO:0006168">
    <property type="term" value="P:adenine salvage"/>
    <property type="evidence" value="ECO:0007669"/>
    <property type="project" value="InterPro"/>
</dbReference>
<reference evidence="13" key="3">
    <citation type="submission" date="2010-09" db="EMBL/GenBank/DDBJ databases">
        <title>Annotation of Gaeumannomyces graminis var. tritici R3-111a-1.</title>
        <authorList>
            <consortium name="The Broad Institute Genome Sequencing Platform"/>
            <person name="Ma L.-J."/>
            <person name="Dead R."/>
            <person name="Young S.K."/>
            <person name="Zeng Q."/>
            <person name="Gargeya S."/>
            <person name="Fitzgerald M."/>
            <person name="Haas B."/>
            <person name="Abouelleil A."/>
            <person name="Alvarado L."/>
            <person name="Arachchi H.M."/>
            <person name="Berlin A."/>
            <person name="Brown A."/>
            <person name="Chapman S.B."/>
            <person name="Chen Z."/>
            <person name="Dunbar C."/>
            <person name="Freedman E."/>
            <person name="Gearin G."/>
            <person name="Gellesch M."/>
            <person name="Goldberg J."/>
            <person name="Griggs A."/>
            <person name="Gujja S."/>
            <person name="Heiman D."/>
            <person name="Howarth C."/>
            <person name="Larson L."/>
            <person name="Lui A."/>
            <person name="MacDonald P.J.P."/>
            <person name="Mehta T."/>
            <person name="Montmayeur A."/>
            <person name="Murphy C."/>
            <person name="Neiman D."/>
            <person name="Pearson M."/>
            <person name="Priest M."/>
            <person name="Roberts A."/>
            <person name="Saif S."/>
            <person name="Shea T."/>
            <person name="Shenoy N."/>
            <person name="Sisk P."/>
            <person name="Stolte C."/>
            <person name="Sykes S."/>
            <person name="Yandava C."/>
            <person name="Wortman J."/>
            <person name="Nusbaum C."/>
            <person name="Birren B."/>
        </authorList>
    </citation>
    <scope>NUCLEOTIDE SEQUENCE</scope>
    <source>
        <strain evidence="13">R3-111a-1</strain>
    </source>
</reference>
<sequence>MSSSISNPSATGASTTTIATSSATATAAAQDASGQQPAAAAASASELAGAKIELFNALRRFPDFPIPGIVFLDIMPLFLDPAMHATLLRALELQVQSFSAGSAAAAAAAAAAVAFKPDVVAGLDARGFLFGPSLALRLDAAFVPVRKKGKLPGPCVTAAYEKEYGQDFFQVQEGAIKPGQKVLVVDDIIATGGSASAAGELVRKLGGELVGYLFLLEIAPLKGKEKLGDVPVITLLEEAEYPTA</sequence>
<dbReference type="FunCoup" id="J3NGG4">
    <property type="interactions" value="581"/>
</dbReference>
<proteinExistence type="inferred from homology"/>
<evidence type="ECO:0000256" key="2">
    <source>
        <dbReference type="ARBA" id="ARBA00003968"/>
    </source>
</evidence>
<name>J3NGG4_GAET3</name>
<dbReference type="EnsemblFungi" id="EJT80354">
    <property type="protein sequence ID" value="EJT80354"/>
    <property type="gene ID" value="GGTG_00354"/>
</dbReference>
<protein>
    <recommendedName>
        <fullName evidence="7">adenine phosphoribosyltransferase</fullName>
        <ecNumber evidence="7">2.4.2.7</ecNumber>
    </recommendedName>
</protein>
<evidence type="ECO:0000256" key="9">
    <source>
        <dbReference type="ARBA" id="ARBA00022676"/>
    </source>
</evidence>
<dbReference type="FunFam" id="3.40.50.2020:FF:000004">
    <property type="entry name" value="Adenine phosphoribosyltransferase"/>
    <property type="match status" value="1"/>
</dbReference>
<evidence type="ECO:0000256" key="3">
    <source>
        <dbReference type="ARBA" id="ARBA00004496"/>
    </source>
</evidence>
<dbReference type="OrthoDB" id="363185at2759"/>
<dbReference type="VEuPathDB" id="FungiDB:GGTG_00354"/>
<dbReference type="RefSeq" id="XP_009216363.1">
    <property type="nucleotide sequence ID" value="XM_009218099.1"/>
</dbReference>
<dbReference type="eggNOG" id="KOG1712">
    <property type="taxonomic scope" value="Eukaryota"/>
</dbReference>
<dbReference type="GO" id="GO:0005737">
    <property type="term" value="C:cytoplasm"/>
    <property type="evidence" value="ECO:0007669"/>
    <property type="project" value="UniProtKB-SubCell"/>
</dbReference>
<dbReference type="InterPro" id="IPR050054">
    <property type="entry name" value="UPRTase/APRTase"/>
</dbReference>
<evidence type="ECO:0000256" key="1">
    <source>
        <dbReference type="ARBA" id="ARBA00000868"/>
    </source>
</evidence>
<feature type="domain" description="Phosphoribosyltransferase" evidence="12">
    <location>
        <begin position="104"/>
        <end position="215"/>
    </location>
</feature>
<dbReference type="GO" id="GO:0002055">
    <property type="term" value="F:adenine binding"/>
    <property type="evidence" value="ECO:0007669"/>
    <property type="project" value="TreeGrafter"/>
</dbReference>
<keyword evidence="10" id="KW-0808">Transferase</keyword>
<dbReference type="PANTHER" id="PTHR32315:SF3">
    <property type="entry name" value="ADENINE PHOSPHORIBOSYLTRANSFERASE"/>
    <property type="match status" value="1"/>
</dbReference>
<dbReference type="InterPro" id="IPR000836">
    <property type="entry name" value="PRTase_dom"/>
</dbReference>
<dbReference type="CDD" id="cd06223">
    <property type="entry name" value="PRTases_typeI"/>
    <property type="match status" value="1"/>
</dbReference>
<comment type="subcellular location">
    <subcellularLocation>
        <location evidence="3">Cytoplasm</location>
    </subcellularLocation>
</comment>
<dbReference type="Pfam" id="PF00156">
    <property type="entry name" value="Pribosyltran"/>
    <property type="match status" value="1"/>
</dbReference>
<dbReference type="HOGENOM" id="CLU_063339_1_0_1"/>
<keyword evidence="15" id="KW-1185">Reference proteome</keyword>
<evidence type="ECO:0000313" key="14">
    <source>
        <dbReference type="EnsemblFungi" id="EJT80354"/>
    </source>
</evidence>
<dbReference type="EC" id="2.4.2.7" evidence="7"/>
<organism evidence="13">
    <name type="scientific">Gaeumannomyces tritici (strain R3-111a-1)</name>
    <name type="common">Wheat and barley take-all root rot fungus</name>
    <name type="synonym">Gaeumannomyces graminis var. tritici</name>
    <dbReference type="NCBI Taxonomy" id="644352"/>
    <lineage>
        <taxon>Eukaryota</taxon>
        <taxon>Fungi</taxon>
        <taxon>Dikarya</taxon>
        <taxon>Ascomycota</taxon>
        <taxon>Pezizomycotina</taxon>
        <taxon>Sordariomycetes</taxon>
        <taxon>Sordariomycetidae</taxon>
        <taxon>Magnaporthales</taxon>
        <taxon>Magnaporthaceae</taxon>
        <taxon>Gaeumannomyces</taxon>
    </lineage>
</organism>
<dbReference type="Gene3D" id="3.40.50.2020">
    <property type="match status" value="1"/>
</dbReference>
<evidence type="ECO:0000313" key="13">
    <source>
        <dbReference type="EMBL" id="EJT80354.1"/>
    </source>
</evidence>
<evidence type="ECO:0000256" key="4">
    <source>
        <dbReference type="ARBA" id="ARBA00004659"/>
    </source>
</evidence>
<dbReference type="GO" id="GO:0006166">
    <property type="term" value="P:purine ribonucleoside salvage"/>
    <property type="evidence" value="ECO:0007669"/>
    <property type="project" value="UniProtKB-KW"/>
</dbReference>
<dbReference type="UniPathway" id="UPA00588">
    <property type="reaction ID" value="UER00646"/>
</dbReference>
<dbReference type="SUPFAM" id="SSF53271">
    <property type="entry name" value="PRTase-like"/>
    <property type="match status" value="1"/>
</dbReference>
<comment type="similarity">
    <text evidence="5">Belongs to the purine/pyrimidine phosphoribosyltransferase family.</text>
</comment>
<evidence type="ECO:0000256" key="11">
    <source>
        <dbReference type="ARBA" id="ARBA00022726"/>
    </source>
</evidence>